<dbReference type="InterPro" id="IPR023214">
    <property type="entry name" value="HAD_sf"/>
</dbReference>
<sequence>MLCDLDNVVRFYDLTRLSELERAYGLPEGTTTGIAYAPGTDLPLLLGRITPDEWVAAIASGLAGRVGEERARELGEALRGAPFRADEAVVALLRRVRERMPLVLVTNATLQLEEDLALLGLTGLAHHVVSSALEGVAKPDPAIYRIAAARAGVPVDRCLFVDDRQENVDAAVALGMTGVLFREPDGLRGLFGFGYDEEAPAPAPGAGLTPPPTPCG</sequence>
<reference evidence="1 2" key="1">
    <citation type="submission" date="2017-09" db="EMBL/GenBank/DDBJ databases">
        <authorList>
            <person name="Lee N."/>
            <person name="Cho B.-K."/>
        </authorList>
    </citation>
    <scope>NUCLEOTIDE SEQUENCE [LARGE SCALE GENOMIC DNA]</scope>
    <source>
        <strain evidence="1 2">ATCC 12769</strain>
    </source>
</reference>
<accession>A0A5J6FJQ5</accession>
<dbReference type="NCBIfam" id="TIGR01509">
    <property type="entry name" value="HAD-SF-IA-v3"/>
    <property type="match status" value="1"/>
</dbReference>
<keyword evidence="1" id="KW-0378">Hydrolase</keyword>
<dbReference type="Gene3D" id="3.40.50.1000">
    <property type="entry name" value="HAD superfamily/HAD-like"/>
    <property type="match status" value="1"/>
</dbReference>
<protein>
    <submittedName>
        <fullName evidence="1">HAD family hydrolase</fullName>
    </submittedName>
</protein>
<dbReference type="SUPFAM" id="SSF56784">
    <property type="entry name" value="HAD-like"/>
    <property type="match status" value="1"/>
</dbReference>
<dbReference type="EMBL" id="CP023702">
    <property type="protein sequence ID" value="QEU76572.1"/>
    <property type="molecule type" value="Genomic_DNA"/>
</dbReference>
<proteinExistence type="predicted"/>
<dbReference type="AlphaFoldDB" id="A0A5J6FJQ5"/>
<keyword evidence="2" id="KW-1185">Reference proteome</keyword>
<name>A0A5J6FJQ5_9ACTN</name>
<gene>
    <name evidence="1" type="ORF">CP967_15565</name>
</gene>
<dbReference type="InterPro" id="IPR006439">
    <property type="entry name" value="HAD-SF_hydro_IA"/>
</dbReference>
<dbReference type="GO" id="GO:0016787">
    <property type="term" value="F:hydrolase activity"/>
    <property type="evidence" value="ECO:0007669"/>
    <property type="project" value="UniProtKB-KW"/>
</dbReference>
<dbReference type="InterPro" id="IPR036412">
    <property type="entry name" value="HAD-like_sf"/>
</dbReference>
<dbReference type="PANTHER" id="PTHR43611:SF3">
    <property type="entry name" value="FLAVIN MONONUCLEOTIDE HYDROLASE 1, CHLOROPLATIC"/>
    <property type="match status" value="1"/>
</dbReference>
<dbReference type="OrthoDB" id="9797415at2"/>
<organism evidence="1 2">
    <name type="scientific">Streptomyces nitrosporeus</name>
    <dbReference type="NCBI Taxonomy" id="28894"/>
    <lineage>
        <taxon>Bacteria</taxon>
        <taxon>Bacillati</taxon>
        <taxon>Actinomycetota</taxon>
        <taxon>Actinomycetes</taxon>
        <taxon>Kitasatosporales</taxon>
        <taxon>Streptomycetaceae</taxon>
        <taxon>Streptomyces</taxon>
    </lineage>
</organism>
<dbReference type="PANTHER" id="PTHR43611">
    <property type="entry name" value="ALPHA-D-GLUCOSE 1-PHOSPHATE PHOSPHATASE"/>
    <property type="match status" value="1"/>
</dbReference>
<dbReference type="Proteomes" id="UP000326178">
    <property type="component" value="Chromosome"/>
</dbReference>
<dbReference type="Pfam" id="PF00702">
    <property type="entry name" value="Hydrolase"/>
    <property type="match status" value="1"/>
</dbReference>
<dbReference type="RefSeq" id="WP_150491870.1">
    <property type="nucleotide sequence ID" value="NZ_BMUV01000013.1"/>
</dbReference>
<dbReference type="KEGG" id="snk:CP967_15565"/>
<evidence type="ECO:0000313" key="1">
    <source>
        <dbReference type="EMBL" id="QEU76572.1"/>
    </source>
</evidence>
<evidence type="ECO:0000313" key="2">
    <source>
        <dbReference type="Proteomes" id="UP000326178"/>
    </source>
</evidence>